<dbReference type="OrthoDB" id="9151526at2"/>
<dbReference type="InterPro" id="IPR051598">
    <property type="entry name" value="TSUP/Inactive_protease-like"/>
</dbReference>
<comment type="subcellular location">
    <subcellularLocation>
        <location evidence="5">Cell membrane</location>
        <topology evidence="5">Multi-pass membrane protein</topology>
    </subcellularLocation>
    <subcellularLocation>
        <location evidence="1">Membrane</location>
        <topology evidence="1">Multi-pass membrane protein</topology>
    </subcellularLocation>
</comment>
<feature type="transmembrane region" description="Helical" evidence="5">
    <location>
        <begin position="206"/>
        <end position="224"/>
    </location>
</feature>
<evidence type="ECO:0000256" key="3">
    <source>
        <dbReference type="ARBA" id="ARBA00022989"/>
    </source>
</evidence>
<keyword evidence="3 5" id="KW-1133">Transmembrane helix</keyword>
<feature type="transmembrane region" description="Helical" evidence="5">
    <location>
        <begin position="236"/>
        <end position="254"/>
    </location>
</feature>
<name>A0A2W1K2G0_ACIFR</name>
<dbReference type="PANTHER" id="PTHR43701">
    <property type="entry name" value="MEMBRANE TRANSPORTER PROTEIN MJ0441-RELATED"/>
    <property type="match status" value="1"/>
</dbReference>
<gene>
    <name evidence="6" type="ORF">DN052_10190</name>
</gene>
<dbReference type="InterPro" id="IPR002781">
    <property type="entry name" value="TM_pro_TauE-like"/>
</dbReference>
<feature type="transmembrane region" description="Helical" evidence="5">
    <location>
        <begin position="105"/>
        <end position="122"/>
    </location>
</feature>
<evidence type="ECO:0000256" key="5">
    <source>
        <dbReference type="RuleBase" id="RU363041"/>
    </source>
</evidence>
<reference evidence="6 7" key="1">
    <citation type="submission" date="2018-06" db="EMBL/GenBank/DDBJ databases">
        <title>Draft sequence of Acidithiobacillus ferrooxidans CCM 4253.</title>
        <authorList>
            <person name="Moya-Beltran A."/>
            <person name="Castro M."/>
            <person name="Covarrubias P.C."/>
            <person name="Issotta F."/>
            <person name="Janiczek O."/>
            <person name="Mandl M."/>
            <person name="Kucera J."/>
            <person name="Quatrini R."/>
        </authorList>
    </citation>
    <scope>NUCLEOTIDE SEQUENCE [LARGE SCALE GENOMIC DNA]</scope>
    <source>
        <strain evidence="6 7">CCM 4253</strain>
    </source>
</reference>
<dbReference type="AlphaFoldDB" id="A0A2W1K2G0"/>
<feature type="transmembrane region" description="Helical" evidence="5">
    <location>
        <begin position="79"/>
        <end position="98"/>
    </location>
</feature>
<dbReference type="EMBL" id="QKQP01000005">
    <property type="protein sequence ID" value="PZD80789.1"/>
    <property type="molecule type" value="Genomic_DNA"/>
</dbReference>
<comment type="similarity">
    <text evidence="5">Belongs to the 4-toluene sulfonate uptake permease (TSUP) (TC 2.A.102) family.</text>
</comment>
<comment type="caution">
    <text evidence="6">The sequence shown here is derived from an EMBL/GenBank/DDBJ whole genome shotgun (WGS) entry which is preliminary data.</text>
</comment>
<feature type="transmembrane region" description="Helical" evidence="5">
    <location>
        <begin position="13"/>
        <end position="42"/>
    </location>
</feature>
<dbReference type="Proteomes" id="UP000248886">
    <property type="component" value="Unassembled WGS sequence"/>
</dbReference>
<protein>
    <recommendedName>
        <fullName evidence="5">Probable membrane transporter protein</fullName>
    </recommendedName>
</protein>
<feature type="transmembrane region" description="Helical" evidence="5">
    <location>
        <begin position="142"/>
        <end position="164"/>
    </location>
</feature>
<dbReference type="Pfam" id="PF01925">
    <property type="entry name" value="TauE"/>
    <property type="match status" value="1"/>
</dbReference>
<evidence type="ECO:0000313" key="6">
    <source>
        <dbReference type="EMBL" id="PZD80789.1"/>
    </source>
</evidence>
<keyword evidence="5" id="KW-1003">Cell membrane</keyword>
<keyword evidence="2 5" id="KW-0812">Transmembrane</keyword>
<evidence type="ECO:0000256" key="2">
    <source>
        <dbReference type="ARBA" id="ARBA00022692"/>
    </source>
</evidence>
<feature type="transmembrane region" description="Helical" evidence="5">
    <location>
        <begin position="176"/>
        <end position="200"/>
    </location>
</feature>
<dbReference type="RefSeq" id="WP_012537380.1">
    <property type="nucleotide sequence ID" value="NZ_AP025160.1"/>
</dbReference>
<dbReference type="GO" id="GO:0005886">
    <property type="term" value="C:plasma membrane"/>
    <property type="evidence" value="ECO:0007669"/>
    <property type="project" value="UniProtKB-SubCell"/>
</dbReference>
<sequence>MIALTFSQDIDCILAGVIVGFSLGLIGGGGSILAVPLLLYWVGVHDPHLVIGTTALAVGINAFINLIPHARAGNVRWAVAIRFTIAGIIGAFAGAELGKAINGKYLLILFALLMLWIAVSMYRTREKQPVVHKNIPKHHAWVYFYGGGTGVLSGFFGIGGGFLIVPALMRSARLPILNAVASSLLAVGALGTATAISYSLEGLVDWRIAAEYIAGGILGGWLGALSADKLGQRKAALNDIFIGAIVLVAIYMLYREMGYFI</sequence>
<accession>A0A2W1K2G0</accession>
<proteinExistence type="inferred from homology"/>
<evidence type="ECO:0000256" key="1">
    <source>
        <dbReference type="ARBA" id="ARBA00004141"/>
    </source>
</evidence>
<evidence type="ECO:0000256" key="4">
    <source>
        <dbReference type="ARBA" id="ARBA00023136"/>
    </source>
</evidence>
<dbReference type="PANTHER" id="PTHR43701:SF2">
    <property type="entry name" value="MEMBRANE TRANSPORTER PROTEIN YJNA-RELATED"/>
    <property type="match status" value="1"/>
</dbReference>
<dbReference type="GeneID" id="65281811"/>
<organism evidence="6 7">
    <name type="scientific">Acidithiobacillus ferrooxidans</name>
    <name type="common">Thiobacillus ferrooxidans</name>
    <dbReference type="NCBI Taxonomy" id="920"/>
    <lineage>
        <taxon>Bacteria</taxon>
        <taxon>Pseudomonadati</taxon>
        <taxon>Pseudomonadota</taxon>
        <taxon>Acidithiobacillia</taxon>
        <taxon>Acidithiobacillales</taxon>
        <taxon>Acidithiobacillaceae</taxon>
        <taxon>Acidithiobacillus</taxon>
    </lineage>
</organism>
<keyword evidence="4 5" id="KW-0472">Membrane</keyword>
<feature type="transmembrane region" description="Helical" evidence="5">
    <location>
        <begin position="49"/>
        <end position="67"/>
    </location>
</feature>
<dbReference type="OMA" id="ACLRIWR"/>
<evidence type="ECO:0000313" key="7">
    <source>
        <dbReference type="Proteomes" id="UP000248886"/>
    </source>
</evidence>